<evidence type="ECO:0000313" key="2">
    <source>
        <dbReference type="Proteomes" id="UP000552709"/>
    </source>
</evidence>
<protein>
    <submittedName>
        <fullName evidence="1">Uncharacterized protein</fullName>
    </submittedName>
</protein>
<comment type="caution">
    <text evidence="1">The sequence shown here is derived from an EMBL/GenBank/DDBJ whole genome shotgun (WGS) entry which is preliminary data.</text>
</comment>
<sequence>MTGWNFNFGLGLLEMWMWAAFRFGELFTFRGNAEIKKGLRPASAQGWVEHRLTLATLRLVLPAHACSSVAILKTLLDVLLVTAVPAYDV</sequence>
<dbReference type="EMBL" id="JACHFL010000041">
    <property type="protein sequence ID" value="MBB5366416.1"/>
    <property type="molecule type" value="Genomic_DNA"/>
</dbReference>
<reference evidence="1 2" key="1">
    <citation type="submission" date="2020-08" db="EMBL/GenBank/DDBJ databases">
        <title>Genomic Encyclopedia of Type Strains, Phase IV (KMG-IV): sequencing the most valuable type-strain genomes for metagenomic binning, comparative biology and taxonomic classification.</title>
        <authorList>
            <person name="Goeker M."/>
        </authorList>
    </citation>
    <scope>NUCLEOTIDE SEQUENCE [LARGE SCALE GENOMIC DNA]</scope>
    <source>
        <strain evidence="1 2">DSM 27939</strain>
    </source>
</reference>
<dbReference type="AlphaFoldDB" id="A0A7W8K2P0"/>
<accession>A0A7W8K2P0</accession>
<dbReference type="RefSeq" id="WP_184138420.1">
    <property type="nucleotide sequence ID" value="NZ_JACHFL010000041.1"/>
</dbReference>
<gene>
    <name evidence="1" type="ORF">HNQ08_005545</name>
</gene>
<name>A0A7W8K2P0_9DEIO</name>
<keyword evidence="2" id="KW-1185">Reference proteome</keyword>
<dbReference type="Proteomes" id="UP000552709">
    <property type="component" value="Unassembled WGS sequence"/>
</dbReference>
<organism evidence="1 2">
    <name type="scientific">Deinococcus humi</name>
    <dbReference type="NCBI Taxonomy" id="662880"/>
    <lineage>
        <taxon>Bacteria</taxon>
        <taxon>Thermotogati</taxon>
        <taxon>Deinococcota</taxon>
        <taxon>Deinococci</taxon>
        <taxon>Deinococcales</taxon>
        <taxon>Deinococcaceae</taxon>
        <taxon>Deinococcus</taxon>
    </lineage>
</organism>
<proteinExistence type="predicted"/>
<evidence type="ECO:0000313" key="1">
    <source>
        <dbReference type="EMBL" id="MBB5366416.1"/>
    </source>
</evidence>